<evidence type="ECO:0000256" key="1">
    <source>
        <dbReference type="SAM" id="MobiDB-lite"/>
    </source>
</evidence>
<dbReference type="RefSeq" id="WP_142506226.1">
    <property type="nucleotide sequence ID" value="NZ_FXTI01000009.1"/>
</dbReference>
<evidence type="ECO:0000256" key="2">
    <source>
        <dbReference type="SAM" id="SignalP"/>
    </source>
</evidence>
<name>A0A521EKU1_9BACL</name>
<dbReference type="AlphaFoldDB" id="A0A521EKU1"/>
<organism evidence="3 4">
    <name type="scientific">Melghirimyces algeriensis</name>
    <dbReference type="NCBI Taxonomy" id="910412"/>
    <lineage>
        <taxon>Bacteria</taxon>
        <taxon>Bacillati</taxon>
        <taxon>Bacillota</taxon>
        <taxon>Bacilli</taxon>
        <taxon>Bacillales</taxon>
        <taxon>Thermoactinomycetaceae</taxon>
        <taxon>Melghirimyces</taxon>
    </lineage>
</organism>
<sequence>MKRLLFPILALCLALSACAPAERPNDGYDESLYPDPQGGAYDYLTNNGRRPRGDRYNTIGFSHQKGNELYNATDGGAVPGPDVYINRTALARQISFLSTKLPSVDDATVLVTDDKVFIGVKNHNKKILDDTLYEVRRTAWSLTPRYYQIYVTNDENTRKKLLRIGRRVGGSQQNIRMNKEEMEDLTDQMNKGYPMKKHIPNNPSPGTVTNQND</sequence>
<dbReference type="EMBL" id="FXTI01000009">
    <property type="protein sequence ID" value="SMO83750.1"/>
    <property type="molecule type" value="Genomic_DNA"/>
</dbReference>
<dbReference type="Proteomes" id="UP000315636">
    <property type="component" value="Unassembled WGS sequence"/>
</dbReference>
<evidence type="ECO:0000313" key="4">
    <source>
        <dbReference type="Proteomes" id="UP000315636"/>
    </source>
</evidence>
<dbReference type="InterPro" id="IPR019076">
    <property type="entry name" value="Spore_lipoprot_YhcN/YlaJ-like"/>
</dbReference>
<proteinExistence type="predicted"/>
<keyword evidence="2" id="KW-0732">Signal</keyword>
<keyword evidence="4" id="KW-1185">Reference proteome</keyword>
<keyword evidence="3" id="KW-0449">Lipoprotein</keyword>
<feature type="compositionally biased region" description="Polar residues" evidence="1">
    <location>
        <begin position="204"/>
        <end position="213"/>
    </location>
</feature>
<protein>
    <submittedName>
        <fullName evidence="3">Sporulation lipoprotein YhcN/YlaJ (Spore_YhcN_YlaJ)</fullName>
    </submittedName>
</protein>
<reference evidence="3 4" key="1">
    <citation type="submission" date="2017-05" db="EMBL/GenBank/DDBJ databases">
        <authorList>
            <person name="Varghese N."/>
            <person name="Submissions S."/>
        </authorList>
    </citation>
    <scope>NUCLEOTIDE SEQUENCE [LARGE SCALE GENOMIC DNA]</scope>
    <source>
        <strain evidence="3 4">DSM 45474</strain>
    </source>
</reference>
<feature type="chain" id="PRO_5039246192" evidence="2">
    <location>
        <begin position="20"/>
        <end position="213"/>
    </location>
</feature>
<accession>A0A521EKU1</accession>
<evidence type="ECO:0000313" key="3">
    <source>
        <dbReference type="EMBL" id="SMO83750.1"/>
    </source>
</evidence>
<feature type="region of interest" description="Disordered" evidence="1">
    <location>
        <begin position="191"/>
        <end position="213"/>
    </location>
</feature>
<dbReference type="PROSITE" id="PS51257">
    <property type="entry name" value="PROKAR_LIPOPROTEIN"/>
    <property type="match status" value="1"/>
</dbReference>
<gene>
    <name evidence="3" type="ORF">SAMN06264849_10986</name>
</gene>
<feature type="signal peptide" evidence="2">
    <location>
        <begin position="1"/>
        <end position="19"/>
    </location>
</feature>
<dbReference type="OrthoDB" id="2691390at2"/>
<dbReference type="Pfam" id="PF09580">
    <property type="entry name" value="Spore_YhcN_YlaJ"/>
    <property type="match status" value="1"/>
</dbReference>